<feature type="region of interest" description="Disordered" evidence="1">
    <location>
        <begin position="188"/>
        <end position="406"/>
    </location>
</feature>
<name>A0ABR1RP58_9PEZI</name>
<comment type="caution">
    <text evidence="2">The sequence shown here is derived from an EMBL/GenBank/DDBJ whole genome shotgun (WGS) entry which is preliminary data.</text>
</comment>
<dbReference type="Proteomes" id="UP001444661">
    <property type="component" value="Unassembled WGS sequence"/>
</dbReference>
<gene>
    <name evidence="2" type="ORF">PG993_014801</name>
</gene>
<feature type="region of interest" description="Disordered" evidence="1">
    <location>
        <begin position="147"/>
        <end position="175"/>
    </location>
</feature>
<organism evidence="2 3">
    <name type="scientific">Apiospora rasikravindrae</name>
    <dbReference type="NCBI Taxonomy" id="990691"/>
    <lineage>
        <taxon>Eukaryota</taxon>
        <taxon>Fungi</taxon>
        <taxon>Dikarya</taxon>
        <taxon>Ascomycota</taxon>
        <taxon>Pezizomycotina</taxon>
        <taxon>Sordariomycetes</taxon>
        <taxon>Xylariomycetidae</taxon>
        <taxon>Amphisphaeriales</taxon>
        <taxon>Apiosporaceae</taxon>
        <taxon>Apiospora</taxon>
    </lineage>
</organism>
<feature type="compositionally biased region" description="Polar residues" evidence="1">
    <location>
        <begin position="233"/>
        <end position="245"/>
    </location>
</feature>
<accession>A0ABR1RP58</accession>
<evidence type="ECO:0000313" key="2">
    <source>
        <dbReference type="EMBL" id="KAK8016612.1"/>
    </source>
</evidence>
<feature type="compositionally biased region" description="Polar residues" evidence="1">
    <location>
        <begin position="206"/>
        <end position="220"/>
    </location>
</feature>
<protein>
    <recommendedName>
        <fullName evidence="4">RNA recognition motif-containing protein</fullName>
    </recommendedName>
</protein>
<evidence type="ECO:0008006" key="4">
    <source>
        <dbReference type="Google" id="ProtNLM"/>
    </source>
</evidence>
<dbReference type="EMBL" id="JAQQWK010000014">
    <property type="protein sequence ID" value="KAK8016612.1"/>
    <property type="molecule type" value="Genomic_DNA"/>
</dbReference>
<evidence type="ECO:0000313" key="3">
    <source>
        <dbReference type="Proteomes" id="UP001444661"/>
    </source>
</evidence>
<sequence>MAVRPGEENVATLFGDIHYFYGPPTAKPPHHRFDKGSYVYLFENANDRRARIEVANQPGEDDQDAFDGFLDHAHLRYSYKQQCLVTITVGDGVPDQSQWHLPTYDPHNQNKYHYKLHSLDIYFWTQNDALQFVNGIRRVLPGHQVEVLDEPAPPPQQQQQQRQQYSSPHHDPVNPLVHKLENAVISEPPRFGAGTAGPIQAPAPVQGTNRSTPQQQQGMTVPTFDPPPVSAVHGSSNTPDSQAGSFQPMAYNPAAPAAPEQIRHREKTPPPPEDDVGGGPMSPGYSIGVGGPMSPGYGGHHPTATPMTPGFPPTATGPMSPGFPPSQFGALHRSATMPVTSAAQQHQQQYGLASPGLPSPSPYGAYPGSPASVQSPGLSSPPPPPGGYANYNYTHTSHPSAGGATDYSIHSQVYRPTEQEAIHHKHDSAGSYRPRSGEERSKLGQNADRLERGVTGMFKKLEKKLL</sequence>
<feature type="compositionally biased region" description="Low complexity" evidence="1">
    <location>
        <begin position="350"/>
        <end position="378"/>
    </location>
</feature>
<feature type="compositionally biased region" description="Gly residues" evidence="1">
    <location>
        <begin position="277"/>
        <end position="299"/>
    </location>
</feature>
<feature type="compositionally biased region" description="Basic and acidic residues" evidence="1">
    <location>
        <begin position="435"/>
        <end position="452"/>
    </location>
</feature>
<keyword evidence="3" id="KW-1185">Reference proteome</keyword>
<feature type="region of interest" description="Disordered" evidence="1">
    <location>
        <begin position="420"/>
        <end position="466"/>
    </location>
</feature>
<proteinExistence type="predicted"/>
<reference evidence="2 3" key="1">
    <citation type="submission" date="2023-01" db="EMBL/GenBank/DDBJ databases">
        <title>Analysis of 21 Apiospora genomes using comparative genomics revels a genus with tremendous synthesis potential of carbohydrate active enzymes and secondary metabolites.</title>
        <authorList>
            <person name="Sorensen T."/>
        </authorList>
    </citation>
    <scope>NUCLEOTIDE SEQUENCE [LARGE SCALE GENOMIC DNA]</scope>
    <source>
        <strain evidence="2 3">CBS 33761</strain>
    </source>
</reference>
<evidence type="ECO:0000256" key="1">
    <source>
        <dbReference type="SAM" id="MobiDB-lite"/>
    </source>
</evidence>
<feature type="compositionally biased region" description="Polar residues" evidence="1">
    <location>
        <begin position="337"/>
        <end position="349"/>
    </location>
</feature>